<gene>
    <name evidence="2" type="ordered locus">Caci_4252</name>
</gene>
<dbReference type="EMBL" id="CP001700">
    <property type="protein sequence ID" value="ACU73116.1"/>
    <property type="molecule type" value="Genomic_DNA"/>
</dbReference>
<dbReference type="STRING" id="479433.Caci_4252"/>
<evidence type="ECO:0000313" key="2">
    <source>
        <dbReference type="EMBL" id="ACU73116.1"/>
    </source>
</evidence>
<dbReference type="eggNOG" id="ENOG502ZIWN">
    <property type="taxonomic scope" value="Bacteria"/>
</dbReference>
<keyword evidence="3" id="KW-1185">Reference proteome</keyword>
<dbReference type="HOGENOM" id="CLU_1552513_0_0_11"/>
<protein>
    <submittedName>
        <fullName evidence="2">Uncharacterized protein</fullName>
    </submittedName>
</protein>
<dbReference type="KEGG" id="cai:Caci_4252"/>
<accession>C7QI71</accession>
<proteinExistence type="predicted"/>
<dbReference type="AlphaFoldDB" id="C7QI71"/>
<feature type="region of interest" description="Disordered" evidence="1">
    <location>
        <begin position="47"/>
        <end position="75"/>
    </location>
</feature>
<organism evidence="2 3">
    <name type="scientific">Catenulispora acidiphila (strain DSM 44928 / JCM 14897 / NBRC 102108 / NRRL B-24433 / ID139908)</name>
    <dbReference type="NCBI Taxonomy" id="479433"/>
    <lineage>
        <taxon>Bacteria</taxon>
        <taxon>Bacillati</taxon>
        <taxon>Actinomycetota</taxon>
        <taxon>Actinomycetes</taxon>
        <taxon>Catenulisporales</taxon>
        <taxon>Catenulisporaceae</taxon>
        <taxon>Catenulispora</taxon>
    </lineage>
</organism>
<evidence type="ECO:0000256" key="1">
    <source>
        <dbReference type="SAM" id="MobiDB-lite"/>
    </source>
</evidence>
<reference evidence="2 3" key="1">
    <citation type="journal article" date="2009" name="Stand. Genomic Sci.">
        <title>Complete genome sequence of Catenulispora acidiphila type strain (ID 139908).</title>
        <authorList>
            <person name="Copeland A."/>
            <person name="Lapidus A."/>
            <person name="Glavina Del Rio T."/>
            <person name="Nolan M."/>
            <person name="Lucas S."/>
            <person name="Chen F."/>
            <person name="Tice H."/>
            <person name="Cheng J.F."/>
            <person name="Bruce D."/>
            <person name="Goodwin L."/>
            <person name="Pitluck S."/>
            <person name="Mikhailova N."/>
            <person name="Pati A."/>
            <person name="Ivanova N."/>
            <person name="Mavromatis K."/>
            <person name="Chen A."/>
            <person name="Palaniappan K."/>
            <person name="Chain P."/>
            <person name="Land M."/>
            <person name="Hauser L."/>
            <person name="Chang Y.J."/>
            <person name="Jeffries C.D."/>
            <person name="Chertkov O."/>
            <person name="Brettin T."/>
            <person name="Detter J.C."/>
            <person name="Han C."/>
            <person name="Ali Z."/>
            <person name="Tindall B.J."/>
            <person name="Goker M."/>
            <person name="Bristow J."/>
            <person name="Eisen J.A."/>
            <person name="Markowitz V."/>
            <person name="Hugenholtz P."/>
            <person name="Kyrpides N.C."/>
            <person name="Klenk H.P."/>
        </authorList>
    </citation>
    <scope>NUCLEOTIDE SEQUENCE [LARGE SCALE GENOMIC DNA]</scope>
    <source>
        <strain evidence="3">DSM 44928 / JCM 14897 / NBRC 102108 / NRRL B-24433 / ID139908</strain>
    </source>
</reference>
<name>C7QI71_CATAD</name>
<dbReference type="Proteomes" id="UP000000851">
    <property type="component" value="Chromosome"/>
</dbReference>
<sequence precursor="true">MTTQPGGAPAPLPPLAVSVFVLAGPGLGPAGTSKTVFQQLVQMTSEIQPAQPATTPPPTGTTSGVTHTRAPLGTALPPTVTLKRRLDADTSPWQWHRAASLGLAEAIKDVALEMYTAPDYAAGKPPAATWQLPNAWCAKATIATETTGPNGQNGVVYETVEICCDAILPAGA</sequence>
<dbReference type="InParanoid" id="C7QI71"/>
<evidence type="ECO:0000313" key="3">
    <source>
        <dbReference type="Proteomes" id="UP000000851"/>
    </source>
</evidence>